<proteinExistence type="inferred from homology"/>
<comment type="subunit">
    <text evidence="12">Component of the mitochondrial contact site and cristae organizing system (MICOS) complex.</text>
</comment>
<evidence type="ECO:0000256" key="1">
    <source>
        <dbReference type="ARBA" id="ARBA00004434"/>
    </source>
</evidence>
<evidence type="ECO:0000256" key="4">
    <source>
        <dbReference type="ARBA" id="ARBA00022692"/>
    </source>
</evidence>
<dbReference type="PANTHER" id="PTHR15415:SF7">
    <property type="entry name" value="MICOS COMPLEX SUBUNIT MIC60"/>
    <property type="match status" value="1"/>
</dbReference>
<dbReference type="EMBL" id="GL996500">
    <property type="protein sequence ID" value="EGW34322.1"/>
    <property type="molecule type" value="Genomic_DNA"/>
</dbReference>
<keyword evidence="9 12" id="KW-0496">Mitochondrion</keyword>
<sequence length="562" mass="62530">MIRSVVSRSTRTASRRGTRWMSQSAIRSNVAKVEAPPLPPAVKPAAKKQKKFSLIGALIKLTLLAGTVYGGTLYVATKNDKVMDFVVEQQLPYHEELLEYIDNFDIDDIKKSYDTLINKINGVKLPTKEDVESITHELEHRGEELVKETKKIFTQAVDIPKSVPEPVEKDTALTPAQQLQKVEIEPVKREIGHLPLIELNSDIAKSVDSTVKSTIASFNKFIQNIDANTLASSDAAVVKTISENINQLATKLNSLTKTFDDELQSKLKVSQTELFSSFTKKELELTENLLEQFNKEKSQLEAKLNEKLANEIQASREAIAQAASNAVSMVRIEQTKNFEKLVAEKLDQERNGRLANLESLHSRVEELEKFAESFEHQLVNNHSRSLIQQSISKIRGLLLAPTADDKPQHLAPHVEALASVANDDEVLQLALKDLTPLLSGESTHSILTPSQLLSRWEQLAPELRSASLLPPNAGLLGHLSSLLFSKLLLPVKGVKAEGKDIESVIARVESSLTRGELDVAVEEASNLKGWCRKLADDWVTEGRKRLEVEFLLNLIESEVKIM</sequence>
<keyword evidence="5 12" id="KW-0999">Mitochondrion inner membrane</keyword>
<dbReference type="STRING" id="619300.G3AI08"/>
<comment type="subcellular location">
    <subcellularLocation>
        <location evidence="1 12">Mitochondrion inner membrane</location>
        <topology evidence="1 12">Single-pass membrane protein</topology>
    </subcellularLocation>
</comment>
<dbReference type="PANTHER" id="PTHR15415">
    <property type="entry name" value="MITOFILIN"/>
    <property type="match status" value="1"/>
</dbReference>
<evidence type="ECO:0000256" key="10">
    <source>
        <dbReference type="ARBA" id="ARBA00023136"/>
    </source>
</evidence>
<comment type="function">
    <text evidence="11">Component of the MICOS complex, a large protein complex of the mitochondrial inner membrane that plays crucial roles in the maintenance of crista junctions, inner membrane architecture, and formation of contact sites to the outer membrane. Plays a role in keeping cristae membranes connected to the inner boundary membrane. Also promotes protein import via the mitochondrial intermembrane space assembly (MIA) pathway.</text>
</comment>
<keyword evidence="10 12" id="KW-0472">Membrane</keyword>
<dbReference type="GeneID" id="18873057"/>
<evidence type="ECO:0000256" key="8">
    <source>
        <dbReference type="ARBA" id="ARBA00023054"/>
    </source>
</evidence>
<dbReference type="GO" id="GO:0042407">
    <property type="term" value="P:cristae formation"/>
    <property type="evidence" value="ECO:0007669"/>
    <property type="project" value="TreeGrafter"/>
</dbReference>
<dbReference type="KEGG" id="spaa:SPAPADRAFT_59737"/>
<protein>
    <recommendedName>
        <fullName evidence="3 12">MICOS complex subunit MIC60</fullName>
    </recommendedName>
    <alternativeName>
        <fullName evidence="12">Mitofilin</fullName>
    </alternativeName>
</protein>
<gene>
    <name evidence="14" type="ORF">SPAPADRAFT_59737</name>
</gene>
<evidence type="ECO:0000256" key="2">
    <source>
        <dbReference type="ARBA" id="ARBA00010877"/>
    </source>
</evidence>
<evidence type="ECO:0000256" key="6">
    <source>
        <dbReference type="ARBA" id="ARBA00022946"/>
    </source>
</evidence>
<dbReference type="eggNOG" id="KOG1854">
    <property type="taxonomic scope" value="Eukaryota"/>
</dbReference>
<dbReference type="HOGENOM" id="CLU_008024_2_0_1"/>
<dbReference type="InParanoid" id="G3AI08"/>
<dbReference type="InterPro" id="IPR019133">
    <property type="entry name" value="MIC60"/>
</dbReference>
<dbReference type="Pfam" id="PF09731">
    <property type="entry name" value="Mitofilin"/>
    <property type="match status" value="2"/>
</dbReference>
<comment type="similarity">
    <text evidence="2 12">Belongs to the MICOS complex subunit Mic60 family.</text>
</comment>
<keyword evidence="15" id="KW-1185">Reference proteome</keyword>
<evidence type="ECO:0000313" key="14">
    <source>
        <dbReference type="EMBL" id="EGW34322.1"/>
    </source>
</evidence>
<evidence type="ECO:0000256" key="11">
    <source>
        <dbReference type="ARBA" id="ARBA00025571"/>
    </source>
</evidence>
<dbReference type="GO" id="GO:0061617">
    <property type="term" value="C:MICOS complex"/>
    <property type="evidence" value="ECO:0007669"/>
    <property type="project" value="TreeGrafter"/>
</dbReference>
<accession>G3AI08</accession>
<evidence type="ECO:0000256" key="5">
    <source>
        <dbReference type="ARBA" id="ARBA00022792"/>
    </source>
</evidence>
<evidence type="ECO:0000256" key="12">
    <source>
        <dbReference type="RuleBase" id="RU363000"/>
    </source>
</evidence>
<dbReference type="RefSeq" id="XP_007373906.1">
    <property type="nucleotide sequence ID" value="XM_007373844.1"/>
</dbReference>
<feature type="transmembrane region" description="Helical" evidence="12">
    <location>
        <begin position="52"/>
        <end position="76"/>
    </location>
</feature>
<evidence type="ECO:0000256" key="9">
    <source>
        <dbReference type="ARBA" id="ARBA00023128"/>
    </source>
</evidence>
<dbReference type="OMA" id="RLDHQMQ"/>
<reference evidence="14 15" key="1">
    <citation type="journal article" date="2011" name="Proc. Natl. Acad. Sci. U.S.A.">
        <title>Comparative genomics of xylose-fermenting fungi for enhanced biofuel production.</title>
        <authorList>
            <person name="Wohlbach D.J."/>
            <person name="Kuo A."/>
            <person name="Sato T.K."/>
            <person name="Potts K.M."/>
            <person name="Salamov A.A."/>
            <person name="LaButti K.M."/>
            <person name="Sun H."/>
            <person name="Clum A."/>
            <person name="Pangilinan J.L."/>
            <person name="Lindquist E.A."/>
            <person name="Lucas S."/>
            <person name="Lapidus A."/>
            <person name="Jin M."/>
            <person name="Gunawan C."/>
            <person name="Balan V."/>
            <person name="Dale B.E."/>
            <person name="Jeffries T.W."/>
            <person name="Zinkel R."/>
            <person name="Barry K.W."/>
            <person name="Grigoriev I.V."/>
            <person name="Gasch A.P."/>
        </authorList>
    </citation>
    <scope>NUCLEOTIDE SEQUENCE [LARGE SCALE GENOMIC DNA]</scope>
    <source>
        <strain evidence="15">NRRL Y-27907 / 11-Y1</strain>
    </source>
</reference>
<dbReference type="OrthoDB" id="10261039at2759"/>
<evidence type="ECO:0000313" key="15">
    <source>
        <dbReference type="Proteomes" id="UP000000709"/>
    </source>
</evidence>
<keyword evidence="6" id="KW-0809">Transit peptide</keyword>
<keyword evidence="8 13" id="KW-0175">Coiled coil</keyword>
<feature type="coiled-coil region" evidence="13">
    <location>
        <begin position="283"/>
        <end position="325"/>
    </location>
</feature>
<name>G3AI08_SPAPN</name>
<dbReference type="Proteomes" id="UP000000709">
    <property type="component" value="Unassembled WGS sequence"/>
</dbReference>
<organism evidence="15">
    <name type="scientific">Spathaspora passalidarum (strain NRRL Y-27907 / 11-Y1)</name>
    <dbReference type="NCBI Taxonomy" id="619300"/>
    <lineage>
        <taxon>Eukaryota</taxon>
        <taxon>Fungi</taxon>
        <taxon>Dikarya</taxon>
        <taxon>Ascomycota</taxon>
        <taxon>Saccharomycotina</taxon>
        <taxon>Pichiomycetes</taxon>
        <taxon>Debaryomycetaceae</taxon>
        <taxon>Spathaspora</taxon>
    </lineage>
</organism>
<dbReference type="AlphaFoldDB" id="G3AI08"/>
<dbReference type="FunCoup" id="G3AI08">
    <property type="interactions" value="202"/>
</dbReference>
<evidence type="ECO:0000256" key="3">
    <source>
        <dbReference type="ARBA" id="ARBA00018116"/>
    </source>
</evidence>
<keyword evidence="4 12" id="KW-0812">Transmembrane</keyword>
<evidence type="ECO:0000256" key="7">
    <source>
        <dbReference type="ARBA" id="ARBA00022989"/>
    </source>
</evidence>
<keyword evidence="7 12" id="KW-1133">Transmembrane helix</keyword>
<evidence type="ECO:0000256" key="13">
    <source>
        <dbReference type="SAM" id="Coils"/>
    </source>
</evidence>